<sequence length="119" mass="12653">MKSCRTILFFGFVIGLAWFVQGAQDSDPAQNEQKFTQEDDCLRAGGVCVAKEGCPEEKLSKQGGCPAQASMGAVCCHSLSESETICQKLGGQCKEACPETLVIARANDCDNGLKCCPLV</sequence>
<name>A0ABR1AU46_POLSC</name>
<gene>
    <name evidence="2" type="ORF">RUM44_009937</name>
</gene>
<reference evidence="2 3" key="1">
    <citation type="submission" date="2023-09" db="EMBL/GenBank/DDBJ databases">
        <title>Genomes of two closely related lineages of the louse Polyplax serrata with different host specificities.</title>
        <authorList>
            <person name="Martinu J."/>
            <person name="Tarabai H."/>
            <person name="Stefka J."/>
            <person name="Hypsa V."/>
        </authorList>
    </citation>
    <scope>NUCLEOTIDE SEQUENCE [LARGE SCALE GENOMIC DNA]</scope>
    <source>
        <strain evidence="2">98ZLc_SE</strain>
    </source>
</reference>
<dbReference type="EMBL" id="JAWJWF010000045">
    <property type="protein sequence ID" value="KAK6627460.1"/>
    <property type="molecule type" value="Genomic_DNA"/>
</dbReference>
<accession>A0ABR1AU46</accession>
<evidence type="ECO:0000256" key="1">
    <source>
        <dbReference type="SAM" id="SignalP"/>
    </source>
</evidence>
<dbReference type="Proteomes" id="UP001359485">
    <property type="component" value="Unassembled WGS sequence"/>
</dbReference>
<organism evidence="2 3">
    <name type="scientific">Polyplax serrata</name>
    <name type="common">Common mouse louse</name>
    <dbReference type="NCBI Taxonomy" id="468196"/>
    <lineage>
        <taxon>Eukaryota</taxon>
        <taxon>Metazoa</taxon>
        <taxon>Ecdysozoa</taxon>
        <taxon>Arthropoda</taxon>
        <taxon>Hexapoda</taxon>
        <taxon>Insecta</taxon>
        <taxon>Pterygota</taxon>
        <taxon>Neoptera</taxon>
        <taxon>Paraneoptera</taxon>
        <taxon>Psocodea</taxon>
        <taxon>Troctomorpha</taxon>
        <taxon>Phthiraptera</taxon>
        <taxon>Anoplura</taxon>
        <taxon>Polyplacidae</taxon>
        <taxon>Polyplax</taxon>
    </lineage>
</organism>
<evidence type="ECO:0000313" key="3">
    <source>
        <dbReference type="Proteomes" id="UP001359485"/>
    </source>
</evidence>
<proteinExistence type="predicted"/>
<feature type="signal peptide" evidence="1">
    <location>
        <begin position="1"/>
        <end position="22"/>
    </location>
</feature>
<feature type="chain" id="PRO_5046459448" evidence="1">
    <location>
        <begin position="23"/>
        <end position="119"/>
    </location>
</feature>
<keyword evidence="3" id="KW-1185">Reference proteome</keyword>
<keyword evidence="1" id="KW-0732">Signal</keyword>
<protein>
    <submittedName>
        <fullName evidence="2">Uncharacterized protein</fullName>
    </submittedName>
</protein>
<comment type="caution">
    <text evidence="2">The sequence shown here is derived from an EMBL/GenBank/DDBJ whole genome shotgun (WGS) entry which is preliminary data.</text>
</comment>
<evidence type="ECO:0000313" key="2">
    <source>
        <dbReference type="EMBL" id="KAK6627460.1"/>
    </source>
</evidence>